<keyword evidence="3" id="KW-1185">Reference proteome</keyword>
<keyword evidence="1" id="KW-1133">Transmembrane helix</keyword>
<feature type="transmembrane region" description="Helical" evidence="1">
    <location>
        <begin position="7"/>
        <end position="27"/>
    </location>
</feature>
<evidence type="ECO:0000256" key="1">
    <source>
        <dbReference type="SAM" id="Phobius"/>
    </source>
</evidence>
<name>A0A846MLJ6_9BACL</name>
<dbReference type="EMBL" id="JAASRS010000001">
    <property type="protein sequence ID" value="NIK16529.1"/>
    <property type="molecule type" value="Genomic_DNA"/>
</dbReference>
<proteinExistence type="predicted"/>
<keyword evidence="1" id="KW-0812">Transmembrane</keyword>
<protein>
    <submittedName>
        <fullName evidence="2">Putative membrane protein</fullName>
    </submittedName>
</protein>
<dbReference type="RefSeq" id="WP_166912086.1">
    <property type="nucleotide sequence ID" value="NZ_JAASRS010000001.1"/>
</dbReference>
<reference evidence="2 3" key="1">
    <citation type="submission" date="2020-03" db="EMBL/GenBank/DDBJ databases">
        <title>Genomic Encyclopedia of Archaeal and Bacterial Type Strains, Phase II (KMG-II): from individual species to whole genera.</title>
        <authorList>
            <person name="Goeker M."/>
        </authorList>
    </citation>
    <scope>NUCLEOTIDE SEQUENCE [LARGE SCALE GENOMIC DNA]</scope>
    <source>
        <strain evidence="2 3">DSM 4749</strain>
    </source>
</reference>
<sequence>MKKRAAVLLAVLFLVGYGVMHMMPFWFGSHLDKPHYDEPFAEHHHFAFYQGGEPFVEHHHFVFYQEPMGMMMVPHVWMMLGVLAFLFHLLLLAIGWIWWKTARPFKWLGLALMVWGLIGLLPKWALILLVFAAAYLLEKRQQHQTISIESWSTPSSQAAHILDEWEKSIKKEDS</sequence>
<comment type="caution">
    <text evidence="2">The sequence shown here is derived from an EMBL/GenBank/DDBJ whole genome shotgun (WGS) entry which is preliminary data.</text>
</comment>
<evidence type="ECO:0000313" key="2">
    <source>
        <dbReference type="EMBL" id="NIK16529.1"/>
    </source>
</evidence>
<gene>
    <name evidence="2" type="ORF">BDD39_003039</name>
</gene>
<feature type="transmembrane region" description="Helical" evidence="1">
    <location>
        <begin position="110"/>
        <end position="137"/>
    </location>
</feature>
<evidence type="ECO:0000313" key="3">
    <source>
        <dbReference type="Proteomes" id="UP000532769"/>
    </source>
</evidence>
<feature type="transmembrane region" description="Helical" evidence="1">
    <location>
        <begin position="76"/>
        <end position="98"/>
    </location>
</feature>
<dbReference type="AlphaFoldDB" id="A0A846MLJ6"/>
<accession>A0A846MLJ6</accession>
<keyword evidence="1" id="KW-0472">Membrane</keyword>
<organism evidence="2 3">
    <name type="scientific">Saccharococcus thermophilus</name>
    <dbReference type="NCBI Taxonomy" id="29396"/>
    <lineage>
        <taxon>Bacteria</taxon>
        <taxon>Bacillati</taxon>
        <taxon>Bacillota</taxon>
        <taxon>Bacilli</taxon>
        <taxon>Bacillales</taxon>
        <taxon>Anoxybacillaceae</taxon>
        <taxon>Saccharococcus</taxon>
    </lineage>
</organism>
<dbReference type="Proteomes" id="UP000532769">
    <property type="component" value="Unassembled WGS sequence"/>
</dbReference>